<sequence>MQYRRFGRTELQMPVISTGGMRYQDGWKDKPLSEVDPEVHKNMEATIARSIEVGINHIETARGYGCSERQLGVILPKFPREELIVQTKVGPNADSDQFRADVLDSLERLQLDYVDLLGIHGLNNTETTHWAVREGGCLAVAKELQKQGKVRHIGFSTHGGCDEIIEAIRGGDAHGGFDYMNVHYYYIYQRNWRAIQEAHQRDMGVFIISPSDKGGKLYAPSDKFAALCDPLHPIEFNDLWCLRHPEIHTLSLGAAKPSDYDLHLSAIEKIDQTDELVPPIEAKLEAAMRDIAGVNHPEAMSWTGVPEHHDAPGGHNLPIILWLYNLARGWDMDEYARGRMNLMGNAKHWFPGQKVAELADISDAQLREAVQASPFAEQIPELLRAGVERLGGEEVKRQSAGG</sequence>
<dbReference type="Pfam" id="PF00248">
    <property type="entry name" value="Aldo_ket_red"/>
    <property type="match status" value="1"/>
</dbReference>
<evidence type="ECO:0000313" key="2">
    <source>
        <dbReference type="EMBL" id="MBB6430526.1"/>
    </source>
</evidence>
<organism evidence="2 3">
    <name type="scientific">Algisphaera agarilytica</name>
    <dbReference type="NCBI Taxonomy" id="1385975"/>
    <lineage>
        <taxon>Bacteria</taxon>
        <taxon>Pseudomonadati</taxon>
        <taxon>Planctomycetota</taxon>
        <taxon>Phycisphaerae</taxon>
        <taxon>Phycisphaerales</taxon>
        <taxon>Phycisphaeraceae</taxon>
        <taxon>Algisphaera</taxon>
    </lineage>
</organism>
<reference evidence="2 3" key="1">
    <citation type="submission" date="2020-08" db="EMBL/GenBank/DDBJ databases">
        <title>Genomic Encyclopedia of Type Strains, Phase IV (KMG-IV): sequencing the most valuable type-strain genomes for metagenomic binning, comparative biology and taxonomic classification.</title>
        <authorList>
            <person name="Goeker M."/>
        </authorList>
    </citation>
    <scope>NUCLEOTIDE SEQUENCE [LARGE SCALE GENOMIC DNA]</scope>
    <source>
        <strain evidence="2 3">DSM 103725</strain>
    </source>
</reference>
<dbReference type="CDD" id="cd19096">
    <property type="entry name" value="AKR_Fe-S_oxidoreductase"/>
    <property type="match status" value="1"/>
</dbReference>
<keyword evidence="3" id="KW-1185">Reference proteome</keyword>
<dbReference type="InterPro" id="IPR023210">
    <property type="entry name" value="NADP_OxRdtase_dom"/>
</dbReference>
<feature type="domain" description="NADP-dependent oxidoreductase" evidence="1">
    <location>
        <begin position="16"/>
        <end position="178"/>
    </location>
</feature>
<dbReference type="AlphaFoldDB" id="A0A7X0H755"/>
<dbReference type="InterPro" id="IPR053135">
    <property type="entry name" value="AKR2_Oxidoreductase"/>
</dbReference>
<evidence type="ECO:0000259" key="1">
    <source>
        <dbReference type="Pfam" id="PF00248"/>
    </source>
</evidence>
<dbReference type="RefSeq" id="WP_184678036.1">
    <property type="nucleotide sequence ID" value="NZ_JACHGY010000001.1"/>
</dbReference>
<dbReference type="PRINTS" id="PR00069">
    <property type="entry name" value="ALDKETRDTASE"/>
</dbReference>
<dbReference type="Proteomes" id="UP000541810">
    <property type="component" value="Unassembled WGS sequence"/>
</dbReference>
<evidence type="ECO:0000313" key="3">
    <source>
        <dbReference type="Proteomes" id="UP000541810"/>
    </source>
</evidence>
<comment type="caution">
    <text evidence="2">The sequence shown here is derived from an EMBL/GenBank/DDBJ whole genome shotgun (WGS) entry which is preliminary data.</text>
</comment>
<name>A0A7X0H755_9BACT</name>
<dbReference type="InterPro" id="IPR036812">
    <property type="entry name" value="NAD(P)_OxRdtase_dom_sf"/>
</dbReference>
<dbReference type="EMBL" id="JACHGY010000001">
    <property type="protein sequence ID" value="MBB6430526.1"/>
    <property type="molecule type" value="Genomic_DNA"/>
</dbReference>
<dbReference type="PANTHER" id="PTHR43312">
    <property type="entry name" value="D-THREO-ALDOSE 1-DEHYDROGENASE"/>
    <property type="match status" value="1"/>
</dbReference>
<dbReference type="Gene3D" id="3.20.20.100">
    <property type="entry name" value="NADP-dependent oxidoreductase domain"/>
    <property type="match status" value="1"/>
</dbReference>
<protein>
    <recommendedName>
        <fullName evidence="1">NADP-dependent oxidoreductase domain-containing protein</fullName>
    </recommendedName>
</protein>
<dbReference type="InterPro" id="IPR020471">
    <property type="entry name" value="AKR"/>
</dbReference>
<dbReference type="FunFam" id="3.20.20.100:FF:000070">
    <property type="entry name" value="Aldo/keto reductase"/>
    <property type="match status" value="1"/>
</dbReference>
<proteinExistence type="predicted"/>
<dbReference type="GO" id="GO:0016491">
    <property type="term" value="F:oxidoreductase activity"/>
    <property type="evidence" value="ECO:0007669"/>
    <property type="project" value="InterPro"/>
</dbReference>
<gene>
    <name evidence="2" type="ORF">HNQ40_002332</name>
</gene>
<dbReference type="PANTHER" id="PTHR43312:SF2">
    <property type="entry name" value="OXIDOREDUCTASE"/>
    <property type="match status" value="1"/>
</dbReference>
<dbReference type="SUPFAM" id="SSF51430">
    <property type="entry name" value="NAD(P)-linked oxidoreductase"/>
    <property type="match status" value="1"/>
</dbReference>
<accession>A0A7X0H755</accession>